<dbReference type="Proteomes" id="UP000193067">
    <property type="component" value="Unassembled WGS sequence"/>
</dbReference>
<evidence type="ECO:0000256" key="1">
    <source>
        <dbReference type="SAM" id="MobiDB-lite"/>
    </source>
</evidence>
<proteinExistence type="predicted"/>
<sequence length="244" mass="27144">MRSVRRKPRLADLSRSDLSSASSATIAEPSPSKSLFNTSQISLLSISKPLPPPPSALVLGFRQKGFNAMVASPSSTSSARYHISVQMNCFMPSSYITVVRRTHEGGEFVSSFEMGISTQRAVVNMHGSEKFMDTVLSRTGKKTDERMWQWKWEDDPRLRFAWHRESPVRYCYPVDATGRPSGPMLAAFVVCSSTNTLGEASQQPASLTVYPEGQHIMDHILTSVLVAERKRLTPSPMTMKPIFN</sequence>
<feature type="region of interest" description="Disordered" evidence="1">
    <location>
        <begin position="1"/>
        <end position="33"/>
    </location>
</feature>
<keyword evidence="4" id="KW-1185">Reference proteome</keyword>
<name>A0A1Y2IVD6_TRAC3</name>
<dbReference type="Pfam" id="PF20236">
    <property type="entry name" value="DUF6593"/>
    <property type="match status" value="1"/>
</dbReference>
<dbReference type="AlphaFoldDB" id="A0A1Y2IVD6"/>
<dbReference type="OrthoDB" id="3174721at2759"/>
<feature type="domain" description="DUF6593" evidence="2">
    <location>
        <begin position="77"/>
        <end position="231"/>
    </location>
</feature>
<accession>A0A1Y2IVD6</accession>
<evidence type="ECO:0000313" key="4">
    <source>
        <dbReference type="Proteomes" id="UP000193067"/>
    </source>
</evidence>
<organism evidence="3 4">
    <name type="scientific">Trametes coccinea (strain BRFM310)</name>
    <name type="common">Pycnoporus coccineus</name>
    <dbReference type="NCBI Taxonomy" id="1353009"/>
    <lineage>
        <taxon>Eukaryota</taxon>
        <taxon>Fungi</taxon>
        <taxon>Dikarya</taxon>
        <taxon>Basidiomycota</taxon>
        <taxon>Agaricomycotina</taxon>
        <taxon>Agaricomycetes</taxon>
        <taxon>Polyporales</taxon>
        <taxon>Polyporaceae</taxon>
        <taxon>Trametes</taxon>
    </lineage>
</organism>
<evidence type="ECO:0000259" key="2">
    <source>
        <dbReference type="Pfam" id="PF20236"/>
    </source>
</evidence>
<protein>
    <recommendedName>
        <fullName evidence="2">DUF6593 domain-containing protein</fullName>
    </recommendedName>
</protein>
<evidence type="ECO:0000313" key="3">
    <source>
        <dbReference type="EMBL" id="OSD05068.1"/>
    </source>
</evidence>
<dbReference type="InterPro" id="IPR046528">
    <property type="entry name" value="DUF6593"/>
</dbReference>
<gene>
    <name evidence="3" type="ORF">PYCCODRAFT_1465509</name>
</gene>
<dbReference type="EMBL" id="KZ084094">
    <property type="protein sequence ID" value="OSD05068.1"/>
    <property type="molecule type" value="Genomic_DNA"/>
</dbReference>
<reference evidence="3 4" key="1">
    <citation type="journal article" date="2015" name="Biotechnol. Biofuels">
        <title>Enhanced degradation of softwood versus hardwood by the white-rot fungus Pycnoporus coccineus.</title>
        <authorList>
            <person name="Couturier M."/>
            <person name="Navarro D."/>
            <person name="Chevret D."/>
            <person name="Henrissat B."/>
            <person name="Piumi F."/>
            <person name="Ruiz-Duenas F.J."/>
            <person name="Martinez A.T."/>
            <person name="Grigoriev I.V."/>
            <person name="Riley R."/>
            <person name="Lipzen A."/>
            <person name="Berrin J.G."/>
            <person name="Master E.R."/>
            <person name="Rosso M.N."/>
        </authorList>
    </citation>
    <scope>NUCLEOTIDE SEQUENCE [LARGE SCALE GENOMIC DNA]</scope>
    <source>
        <strain evidence="3 4">BRFM310</strain>
    </source>
</reference>